<protein>
    <submittedName>
        <fullName evidence="1">Uncharacterized protein</fullName>
    </submittedName>
</protein>
<name>A0A2I1H286_9GLOM</name>
<sequence length="99" mass="11841">MSKPDDHSVFTDWQRIRIQEIGLLYATGYDELNMLKTILISCQCLEIIQILYGESYLLDKEVLETILNIVPYYNYNDLGYKIMKIIKKKYERLEIKKKN</sequence>
<evidence type="ECO:0000313" key="2">
    <source>
        <dbReference type="Proteomes" id="UP000234323"/>
    </source>
</evidence>
<dbReference type="Proteomes" id="UP000234323">
    <property type="component" value="Unassembled WGS sequence"/>
</dbReference>
<comment type="caution">
    <text evidence="1">The sequence shown here is derived from an EMBL/GenBank/DDBJ whole genome shotgun (WGS) entry which is preliminary data.</text>
</comment>
<keyword evidence="2" id="KW-1185">Reference proteome</keyword>
<organism evidence="1 2">
    <name type="scientific">Rhizophagus irregularis</name>
    <dbReference type="NCBI Taxonomy" id="588596"/>
    <lineage>
        <taxon>Eukaryota</taxon>
        <taxon>Fungi</taxon>
        <taxon>Fungi incertae sedis</taxon>
        <taxon>Mucoromycota</taxon>
        <taxon>Glomeromycotina</taxon>
        <taxon>Glomeromycetes</taxon>
        <taxon>Glomerales</taxon>
        <taxon>Glomeraceae</taxon>
        <taxon>Rhizophagus</taxon>
    </lineage>
</organism>
<evidence type="ECO:0000313" key="1">
    <source>
        <dbReference type="EMBL" id="PKY52999.1"/>
    </source>
</evidence>
<accession>A0A2I1H286</accession>
<reference evidence="1 2" key="1">
    <citation type="submission" date="2015-10" db="EMBL/GenBank/DDBJ databases">
        <title>Genome analyses suggest a sexual origin of heterokaryosis in a supposedly ancient asexual fungus.</title>
        <authorList>
            <person name="Ropars J."/>
            <person name="Sedzielewska K."/>
            <person name="Noel J."/>
            <person name="Charron P."/>
            <person name="Farinelli L."/>
            <person name="Marton T."/>
            <person name="Kruger M."/>
            <person name="Pelin A."/>
            <person name="Brachmann A."/>
            <person name="Corradi N."/>
        </authorList>
    </citation>
    <scope>NUCLEOTIDE SEQUENCE [LARGE SCALE GENOMIC DNA]</scope>
    <source>
        <strain evidence="1 2">A4</strain>
    </source>
</reference>
<dbReference type="EMBL" id="LLXI01001308">
    <property type="protein sequence ID" value="PKY52999.1"/>
    <property type="molecule type" value="Genomic_DNA"/>
</dbReference>
<gene>
    <name evidence="1" type="ORF">RhiirA4_470966</name>
</gene>
<proteinExistence type="predicted"/>
<dbReference type="AlphaFoldDB" id="A0A2I1H286"/>